<reference evidence="1" key="1">
    <citation type="journal article" date="2023" name="Science">
        <title>Genome structures resolve the early diversification of teleost fishes.</title>
        <authorList>
            <person name="Parey E."/>
            <person name="Louis A."/>
            <person name="Montfort J."/>
            <person name="Bouchez O."/>
            <person name="Roques C."/>
            <person name="Iampietro C."/>
            <person name="Lluch J."/>
            <person name="Castinel A."/>
            <person name="Donnadieu C."/>
            <person name="Desvignes T."/>
            <person name="Floi Bucao C."/>
            <person name="Jouanno E."/>
            <person name="Wen M."/>
            <person name="Mejri S."/>
            <person name="Dirks R."/>
            <person name="Jansen H."/>
            <person name="Henkel C."/>
            <person name="Chen W.J."/>
            <person name="Zahm M."/>
            <person name="Cabau C."/>
            <person name="Klopp C."/>
            <person name="Thompson A.W."/>
            <person name="Robinson-Rechavi M."/>
            <person name="Braasch I."/>
            <person name="Lecointre G."/>
            <person name="Bobe J."/>
            <person name="Postlethwait J.H."/>
            <person name="Berthelot C."/>
            <person name="Roest Crollius H."/>
            <person name="Guiguen Y."/>
        </authorList>
    </citation>
    <scope>NUCLEOTIDE SEQUENCE</scope>
    <source>
        <strain evidence="1">NC1722</strain>
    </source>
</reference>
<gene>
    <name evidence="1" type="ORF">AAFF_G00020380</name>
</gene>
<name>A0AAD7S7D9_9TELE</name>
<sequence>MAARFRTGMGRLPGETHARPPLVRLRLILKMNEAQTVCGHRKGVIENRRPRGRPRSEKPEYFSSLQHEVMLNVAGELTVQTLSPTSYTVTNQTGDLEEVDKDNGVNASMLLGGRTRAAQGRG</sequence>
<proteinExistence type="predicted"/>
<protein>
    <submittedName>
        <fullName evidence="1">Uncharacterized protein</fullName>
    </submittedName>
</protein>
<dbReference type="Proteomes" id="UP001221898">
    <property type="component" value="Unassembled WGS sequence"/>
</dbReference>
<comment type="caution">
    <text evidence="1">The sequence shown here is derived from an EMBL/GenBank/DDBJ whole genome shotgun (WGS) entry which is preliminary data.</text>
</comment>
<evidence type="ECO:0000313" key="1">
    <source>
        <dbReference type="EMBL" id="KAJ8396171.1"/>
    </source>
</evidence>
<dbReference type="EMBL" id="JAINUG010000108">
    <property type="protein sequence ID" value="KAJ8396171.1"/>
    <property type="molecule type" value="Genomic_DNA"/>
</dbReference>
<keyword evidence="2" id="KW-1185">Reference proteome</keyword>
<organism evidence="1 2">
    <name type="scientific">Aldrovandia affinis</name>
    <dbReference type="NCBI Taxonomy" id="143900"/>
    <lineage>
        <taxon>Eukaryota</taxon>
        <taxon>Metazoa</taxon>
        <taxon>Chordata</taxon>
        <taxon>Craniata</taxon>
        <taxon>Vertebrata</taxon>
        <taxon>Euteleostomi</taxon>
        <taxon>Actinopterygii</taxon>
        <taxon>Neopterygii</taxon>
        <taxon>Teleostei</taxon>
        <taxon>Notacanthiformes</taxon>
        <taxon>Halosauridae</taxon>
        <taxon>Aldrovandia</taxon>
    </lineage>
</organism>
<accession>A0AAD7S7D9</accession>
<dbReference type="AlphaFoldDB" id="A0AAD7S7D9"/>
<evidence type="ECO:0000313" key="2">
    <source>
        <dbReference type="Proteomes" id="UP001221898"/>
    </source>
</evidence>